<evidence type="ECO:0000313" key="8">
    <source>
        <dbReference type="Proteomes" id="UP000249723"/>
    </source>
</evidence>
<dbReference type="Pfam" id="PF03403">
    <property type="entry name" value="PAF-AH_p_II"/>
    <property type="match status" value="2"/>
</dbReference>
<sequence length="513" mass="56039">MGLISSPLPAYTGAYRVGTLDVEVPVPEPRSFGTALLRTTNEPALQLDTILCTLFYPVEPHNAKGKGRMPWVQRPIATTAQGYAHFTQQKPWLIRLILAIFARNKYLPAGIDAPLLPGTPPSAGTQHTTPESSSSSTSSRTVNSNSSSSSALPLLVFSHGLAGTRTTYSQYCGELASRGYVVAAIEHRDGSGPSTIVTLEQGKEKVVEYIQPDDLMRVLPTAFPPPNPTLSQLAHRREQLVMRLSEIEELVKTLSQINDGEGESLAQQNRRAPSNDPSYGKQLSEWKGRLDFGKMSMVGHSFGGATTLEVLRACSKRFEFTRGVVLDPWVDPIDPVEAQARTGQAKPMLTTDSTSQGSSEEEQIKRSANEIDVPLLAINSEAFTLWQAHYKLVRAIVEHVQAPSWFMTLVGTVHLSFSDFPLLFPLFAKKSGARLDAKEGMTKFVEVSEEFLGGSGKSGKWLGREIVPGDEAGLREGEGYKQSGGKPMEPVGDLRMHVVPEDDERNKGNNPKL</sequence>
<dbReference type="EMBL" id="FMWP01000014">
    <property type="protein sequence ID" value="SCZ90998.1"/>
    <property type="molecule type" value="Genomic_DNA"/>
</dbReference>
<comment type="catalytic activity">
    <reaction evidence="4">
        <text>a 1-O-alkyl-2-acetyl-sn-glycero-3-phosphocholine + H2O = a 1-O-alkyl-sn-glycero-3-phosphocholine + acetate + H(+)</text>
        <dbReference type="Rhea" id="RHEA:17777"/>
        <dbReference type="ChEBI" id="CHEBI:15377"/>
        <dbReference type="ChEBI" id="CHEBI:15378"/>
        <dbReference type="ChEBI" id="CHEBI:30089"/>
        <dbReference type="ChEBI" id="CHEBI:30909"/>
        <dbReference type="ChEBI" id="CHEBI:36707"/>
        <dbReference type="EC" id="3.1.1.47"/>
    </reaction>
</comment>
<comment type="similarity">
    <text evidence="4">Belongs to the serine esterase family.</text>
</comment>
<evidence type="ECO:0000256" key="4">
    <source>
        <dbReference type="PIRNR" id="PIRNR018169"/>
    </source>
</evidence>
<feature type="region of interest" description="Disordered" evidence="6">
    <location>
        <begin position="472"/>
        <end position="513"/>
    </location>
</feature>
<feature type="region of interest" description="Disordered" evidence="6">
    <location>
        <begin position="117"/>
        <end position="148"/>
    </location>
</feature>
<dbReference type="EC" id="3.1.1.47" evidence="4"/>
<keyword evidence="2 4" id="KW-0442">Lipid degradation</keyword>
<dbReference type="OrthoDB" id="2363873at2759"/>
<keyword evidence="8" id="KW-1185">Reference proteome</keyword>
<dbReference type="PANTHER" id="PTHR10272:SF11">
    <property type="entry name" value="PHOSPHOLIPASE-RELATED"/>
    <property type="match status" value="1"/>
</dbReference>
<dbReference type="GO" id="GO:0003847">
    <property type="term" value="F:1-alkyl-2-acetylglycerophosphocholine esterase activity"/>
    <property type="evidence" value="ECO:0007669"/>
    <property type="project" value="UniProtKB-UniRule"/>
</dbReference>
<evidence type="ECO:0000256" key="1">
    <source>
        <dbReference type="ARBA" id="ARBA00022801"/>
    </source>
</evidence>
<dbReference type="InterPro" id="IPR016715">
    <property type="entry name" value="PAF_acetylhydro_eukaryote"/>
</dbReference>
<evidence type="ECO:0000256" key="3">
    <source>
        <dbReference type="ARBA" id="ARBA00023098"/>
    </source>
</evidence>
<dbReference type="Proteomes" id="UP000249723">
    <property type="component" value="Unassembled WGS sequence"/>
</dbReference>
<evidence type="ECO:0000313" key="7">
    <source>
        <dbReference type="EMBL" id="SCZ90998.1"/>
    </source>
</evidence>
<dbReference type="InterPro" id="IPR029058">
    <property type="entry name" value="AB_hydrolase_fold"/>
</dbReference>
<reference evidence="8" key="1">
    <citation type="submission" date="2016-10" db="EMBL/GenBank/DDBJ databases">
        <authorList>
            <person name="Jeantristanb JTB J.-T."/>
            <person name="Ricardo R."/>
        </authorList>
    </citation>
    <scope>NUCLEOTIDE SEQUENCE [LARGE SCALE GENOMIC DNA]</scope>
</reference>
<feature type="active site" description="Charge relay system" evidence="5">
    <location>
        <position position="327"/>
    </location>
</feature>
<feature type="region of interest" description="Disordered" evidence="6">
    <location>
        <begin position="340"/>
        <end position="364"/>
    </location>
</feature>
<keyword evidence="3 4" id="KW-0443">Lipid metabolism</keyword>
<gene>
    <name evidence="7" type="ORF">BZ3500_MVSOF-1268-A1-R1_CHR1-3G02461</name>
</gene>
<feature type="compositionally biased region" description="Polar residues" evidence="6">
    <location>
        <begin position="265"/>
        <end position="277"/>
    </location>
</feature>
<dbReference type="GO" id="GO:0016042">
    <property type="term" value="P:lipid catabolic process"/>
    <property type="evidence" value="ECO:0007669"/>
    <property type="project" value="UniProtKB-KW"/>
</dbReference>
<dbReference type="PANTHER" id="PTHR10272">
    <property type="entry name" value="PLATELET-ACTIVATING FACTOR ACETYLHYDROLASE"/>
    <property type="match status" value="1"/>
</dbReference>
<dbReference type="STRING" id="289078.A0A2X0MVR6"/>
<dbReference type="AlphaFoldDB" id="A0A2X0MVR6"/>
<dbReference type="Gene3D" id="3.40.50.1820">
    <property type="entry name" value="alpha/beta hydrolase"/>
    <property type="match status" value="1"/>
</dbReference>
<feature type="region of interest" description="Disordered" evidence="6">
    <location>
        <begin position="261"/>
        <end position="281"/>
    </location>
</feature>
<feature type="compositionally biased region" description="Polar residues" evidence="6">
    <location>
        <begin position="122"/>
        <end position="131"/>
    </location>
</feature>
<dbReference type="SUPFAM" id="SSF53474">
    <property type="entry name" value="alpha/beta-Hydrolases"/>
    <property type="match status" value="1"/>
</dbReference>
<evidence type="ECO:0000256" key="6">
    <source>
        <dbReference type="SAM" id="MobiDB-lite"/>
    </source>
</evidence>
<protein>
    <recommendedName>
        <fullName evidence="4">Putative phospholipase</fullName>
        <ecNumber evidence="4">3.1.1.47</ecNumber>
    </recommendedName>
</protein>
<feature type="active site" description="Charge relay system" evidence="5">
    <location>
        <position position="414"/>
    </location>
</feature>
<feature type="active site" description="Nucleophile" evidence="5">
    <location>
        <position position="301"/>
    </location>
</feature>
<feature type="compositionally biased region" description="Basic and acidic residues" evidence="6">
    <location>
        <begin position="492"/>
        <end position="507"/>
    </location>
</feature>
<evidence type="ECO:0000256" key="5">
    <source>
        <dbReference type="PIRSR" id="PIRSR018169-1"/>
    </source>
</evidence>
<organism evidence="7 8">
    <name type="scientific">Microbotryum saponariae</name>
    <dbReference type="NCBI Taxonomy" id="289078"/>
    <lineage>
        <taxon>Eukaryota</taxon>
        <taxon>Fungi</taxon>
        <taxon>Dikarya</taxon>
        <taxon>Basidiomycota</taxon>
        <taxon>Pucciniomycotina</taxon>
        <taxon>Microbotryomycetes</taxon>
        <taxon>Microbotryales</taxon>
        <taxon>Microbotryaceae</taxon>
        <taxon>Microbotryum</taxon>
    </lineage>
</organism>
<keyword evidence="1 4" id="KW-0378">Hydrolase</keyword>
<dbReference type="PIRSF" id="PIRSF018169">
    <property type="entry name" value="PAF_acetylhydrolase"/>
    <property type="match status" value="1"/>
</dbReference>
<feature type="compositionally biased region" description="Low complexity" evidence="6">
    <location>
        <begin position="132"/>
        <end position="148"/>
    </location>
</feature>
<proteinExistence type="inferred from homology"/>
<accession>A0A2X0MVR6</accession>
<evidence type="ECO:0000256" key="2">
    <source>
        <dbReference type="ARBA" id="ARBA00022963"/>
    </source>
</evidence>
<name>A0A2X0MVR6_9BASI</name>